<accession>A0A1L9PEJ1</accession>
<dbReference type="VEuPathDB" id="FungiDB:ASPVEDRAFT_148858"/>
<organism evidence="2 3">
    <name type="scientific">Aspergillus versicolor CBS 583.65</name>
    <dbReference type="NCBI Taxonomy" id="1036611"/>
    <lineage>
        <taxon>Eukaryota</taxon>
        <taxon>Fungi</taxon>
        <taxon>Dikarya</taxon>
        <taxon>Ascomycota</taxon>
        <taxon>Pezizomycotina</taxon>
        <taxon>Eurotiomycetes</taxon>
        <taxon>Eurotiomycetidae</taxon>
        <taxon>Eurotiales</taxon>
        <taxon>Aspergillaceae</taxon>
        <taxon>Aspergillus</taxon>
        <taxon>Aspergillus subgen. Nidulantes</taxon>
    </lineage>
</organism>
<dbReference type="OrthoDB" id="4459390at2759"/>
<name>A0A1L9PEJ1_ASPVE</name>
<keyword evidence="3" id="KW-1185">Reference proteome</keyword>
<evidence type="ECO:0000313" key="3">
    <source>
        <dbReference type="Proteomes" id="UP000184073"/>
    </source>
</evidence>
<evidence type="ECO:0000313" key="2">
    <source>
        <dbReference type="EMBL" id="OJI99865.1"/>
    </source>
</evidence>
<proteinExistence type="predicted"/>
<evidence type="ECO:0000256" key="1">
    <source>
        <dbReference type="SAM" id="SignalP"/>
    </source>
</evidence>
<dbReference type="GeneID" id="63723692"/>
<dbReference type="EMBL" id="KV878127">
    <property type="protein sequence ID" value="OJI99865.1"/>
    <property type="molecule type" value="Genomic_DNA"/>
</dbReference>
<sequence>MKFTFTTLALFLASTSAAPAATPTPNPYAYSIDKITLYHLIESNTWDLTISLTKRDPYGTALESTSCHSAWIDGATYVAREVCQDPNYAFWLPNGAPDPKQGWDVIVDGPVGQADGVIEYGPKYSCGPYNGEIGNIDTECATRNGGWFFLHERESV</sequence>
<gene>
    <name evidence="2" type="ORF">ASPVEDRAFT_148858</name>
</gene>
<dbReference type="AlphaFoldDB" id="A0A1L9PEJ1"/>
<dbReference type="Proteomes" id="UP000184073">
    <property type="component" value="Unassembled WGS sequence"/>
</dbReference>
<feature type="signal peptide" evidence="1">
    <location>
        <begin position="1"/>
        <end position="17"/>
    </location>
</feature>
<protein>
    <recommendedName>
        <fullName evidence="4">AA1-like domain-containing protein</fullName>
    </recommendedName>
</protein>
<feature type="chain" id="PRO_5012769923" description="AA1-like domain-containing protein" evidence="1">
    <location>
        <begin position="18"/>
        <end position="156"/>
    </location>
</feature>
<reference evidence="3" key="1">
    <citation type="journal article" date="2017" name="Genome Biol.">
        <title>Comparative genomics reveals high biological diversity and specific adaptations in the industrially and medically important fungal genus Aspergillus.</title>
        <authorList>
            <person name="de Vries R.P."/>
            <person name="Riley R."/>
            <person name="Wiebenga A."/>
            <person name="Aguilar-Osorio G."/>
            <person name="Amillis S."/>
            <person name="Uchima C.A."/>
            <person name="Anderluh G."/>
            <person name="Asadollahi M."/>
            <person name="Askin M."/>
            <person name="Barry K."/>
            <person name="Battaglia E."/>
            <person name="Bayram O."/>
            <person name="Benocci T."/>
            <person name="Braus-Stromeyer S.A."/>
            <person name="Caldana C."/>
            <person name="Canovas D."/>
            <person name="Cerqueira G.C."/>
            <person name="Chen F."/>
            <person name="Chen W."/>
            <person name="Choi C."/>
            <person name="Clum A."/>
            <person name="Dos Santos R.A."/>
            <person name="Damasio A.R."/>
            <person name="Diallinas G."/>
            <person name="Emri T."/>
            <person name="Fekete E."/>
            <person name="Flipphi M."/>
            <person name="Freyberg S."/>
            <person name="Gallo A."/>
            <person name="Gournas C."/>
            <person name="Habgood R."/>
            <person name="Hainaut M."/>
            <person name="Harispe M.L."/>
            <person name="Henrissat B."/>
            <person name="Hilden K.S."/>
            <person name="Hope R."/>
            <person name="Hossain A."/>
            <person name="Karabika E."/>
            <person name="Karaffa L."/>
            <person name="Karanyi Z."/>
            <person name="Krasevec N."/>
            <person name="Kuo A."/>
            <person name="Kusch H."/>
            <person name="LaButti K."/>
            <person name="Lagendijk E.L."/>
            <person name="Lapidus A."/>
            <person name="Levasseur A."/>
            <person name="Lindquist E."/>
            <person name="Lipzen A."/>
            <person name="Logrieco A.F."/>
            <person name="MacCabe A."/>
            <person name="Maekelae M.R."/>
            <person name="Malavazi I."/>
            <person name="Melin P."/>
            <person name="Meyer V."/>
            <person name="Mielnichuk N."/>
            <person name="Miskei M."/>
            <person name="Molnar A.P."/>
            <person name="Mule G."/>
            <person name="Ngan C.Y."/>
            <person name="Orejas M."/>
            <person name="Orosz E."/>
            <person name="Ouedraogo J.P."/>
            <person name="Overkamp K.M."/>
            <person name="Park H.-S."/>
            <person name="Perrone G."/>
            <person name="Piumi F."/>
            <person name="Punt P.J."/>
            <person name="Ram A.F."/>
            <person name="Ramon A."/>
            <person name="Rauscher S."/>
            <person name="Record E."/>
            <person name="Riano-Pachon D.M."/>
            <person name="Robert V."/>
            <person name="Roehrig J."/>
            <person name="Ruller R."/>
            <person name="Salamov A."/>
            <person name="Salih N.S."/>
            <person name="Samson R.A."/>
            <person name="Sandor E."/>
            <person name="Sanguinetti M."/>
            <person name="Schuetze T."/>
            <person name="Sepcic K."/>
            <person name="Shelest E."/>
            <person name="Sherlock G."/>
            <person name="Sophianopoulou V."/>
            <person name="Squina F.M."/>
            <person name="Sun H."/>
            <person name="Susca A."/>
            <person name="Todd R.B."/>
            <person name="Tsang A."/>
            <person name="Unkles S.E."/>
            <person name="van de Wiele N."/>
            <person name="van Rossen-Uffink D."/>
            <person name="Oliveira J.V."/>
            <person name="Vesth T.C."/>
            <person name="Visser J."/>
            <person name="Yu J.-H."/>
            <person name="Zhou M."/>
            <person name="Andersen M.R."/>
            <person name="Archer D.B."/>
            <person name="Baker S.E."/>
            <person name="Benoit I."/>
            <person name="Brakhage A.A."/>
            <person name="Braus G.H."/>
            <person name="Fischer R."/>
            <person name="Frisvad J.C."/>
            <person name="Goldman G.H."/>
            <person name="Houbraken J."/>
            <person name="Oakley B."/>
            <person name="Pocsi I."/>
            <person name="Scazzocchio C."/>
            <person name="Seiboth B."/>
            <person name="vanKuyk P.A."/>
            <person name="Wortman J."/>
            <person name="Dyer P.S."/>
            <person name="Grigoriev I.V."/>
        </authorList>
    </citation>
    <scope>NUCLEOTIDE SEQUENCE [LARGE SCALE GENOMIC DNA]</scope>
    <source>
        <strain evidence="3">CBS 583.65</strain>
    </source>
</reference>
<dbReference type="RefSeq" id="XP_040665628.1">
    <property type="nucleotide sequence ID" value="XM_040808181.1"/>
</dbReference>
<keyword evidence="1" id="KW-0732">Signal</keyword>
<evidence type="ECO:0008006" key="4">
    <source>
        <dbReference type="Google" id="ProtNLM"/>
    </source>
</evidence>